<accession>A0A450TH31</accession>
<proteinExistence type="predicted"/>
<protein>
    <submittedName>
        <fullName evidence="2">Uncharacterized protein</fullName>
    </submittedName>
</protein>
<feature type="region of interest" description="Disordered" evidence="1">
    <location>
        <begin position="46"/>
        <end position="68"/>
    </location>
</feature>
<organism evidence="2">
    <name type="scientific">Candidatus Kentrum sp. DK</name>
    <dbReference type="NCBI Taxonomy" id="2126562"/>
    <lineage>
        <taxon>Bacteria</taxon>
        <taxon>Pseudomonadati</taxon>
        <taxon>Pseudomonadota</taxon>
        <taxon>Gammaproteobacteria</taxon>
        <taxon>Candidatus Kentrum</taxon>
    </lineage>
</organism>
<evidence type="ECO:0000256" key="1">
    <source>
        <dbReference type="SAM" id="MobiDB-lite"/>
    </source>
</evidence>
<evidence type="ECO:0000313" key="3">
    <source>
        <dbReference type="EMBL" id="VFJ67438.1"/>
    </source>
</evidence>
<dbReference type="EMBL" id="CAADEY010000165">
    <property type="protein sequence ID" value="VFJ67438.1"/>
    <property type="molecule type" value="Genomic_DNA"/>
</dbReference>
<reference evidence="2" key="1">
    <citation type="submission" date="2019-02" db="EMBL/GenBank/DDBJ databases">
        <authorList>
            <person name="Gruber-Vodicka R. H."/>
            <person name="Seah K. B. B."/>
        </authorList>
    </citation>
    <scope>NUCLEOTIDE SEQUENCE</scope>
    <source>
        <strain evidence="3">BECK_DK161</strain>
        <strain evidence="2">BECK_DK47</strain>
    </source>
</reference>
<sequence>MMTREPKCIQWKRQGAQRVMSETANMSREQELEFWREKTEQLRARVMTQTKQSTDRNRAENLAALAGR</sequence>
<evidence type="ECO:0000313" key="2">
    <source>
        <dbReference type="EMBL" id="VFJ66482.1"/>
    </source>
</evidence>
<dbReference type="AlphaFoldDB" id="A0A450TH31"/>
<gene>
    <name evidence="2" type="ORF">BECKDK2373B_GA0170837_11709</name>
    <name evidence="3" type="ORF">BECKDK2373C_GA0170839_11658</name>
</gene>
<dbReference type="EMBL" id="CAADEX010000170">
    <property type="protein sequence ID" value="VFJ66482.1"/>
    <property type="molecule type" value="Genomic_DNA"/>
</dbReference>
<name>A0A450TH31_9GAMM</name>